<name>A0AAE0BE17_9CHLO</name>
<dbReference type="AlphaFoldDB" id="A0AAE0BE17"/>
<dbReference type="Gene3D" id="3.40.50.300">
    <property type="entry name" value="P-loop containing nucleotide triphosphate hydrolases"/>
    <property type="match status" value="1"/>
</dbReference>
<comment type="similarity">
    <text evidence="1">Belongs to the AAA ATPase family.</text>
</comment>
<dbReference type="GO" id="GO:0016887">
    <property type="term" value="F:ATP hydrolysis activity"/>
    <property type="evidence" value="ECO:0007669"/>
    <property type="project" value="TreeGrafter"/>
</dbReference>
<evidence type="ECO:0000313" key="5">
    <source>
        <dbReference type="EMBL" id="KAK3234896.1"/>
    </source>
</evidence>
<comment type="caution">
    <text evidence="5">The sequence shown here is derived from an EMBL/GenBank/DDBJ whole genome shotgun (WGS) entry which is preliminary data.</text>
</comment>
<evidence type="ECO:0000256" key="3">
    <source>
        <dbReference type="ARBA" id="ARBA00022840"/>
    </source>
</evidence>
<proteinExistence type="inferred from homology"/>
<reference evidence="5 6" key="1">
    <citation type="journal article" date="2015" name="Genome Biol. Evol.">
        <title>Comparative Genomics of a Bacterivorous Green Alga Reveals Evolutionary Causalities and Consequences of Phago-Mixotrophic Mode of Nutrition.</title>
        <authorList>
            <person name="Burns J.A."/>
            <person name="Paasch A."/>
            <person name="Narechania A."/>
            <person name="Kim E."/>
        </authorList>
    </citation>
    <scope>NUCLEOTIDE SEQUENCE [LARGE SCALE GENOMIC DNA]</scope>
    <source>
        <strain evidence="5 6">PLY_AMNH</strain>
    </source>
</reference>
<evidence type="ECO:0000256" key="2">
    <source>
        <dbReference type="ARBA" id="ARBA00022741"/>
    </source>
</evidence>
<sequence>DGGSVYFIAATNTPGDLDEAVLRRLERRFYIPLPDAAARHKIMTDMGSKNTNTVTDEEWWSITTLTEGYSAADLRQLCAQAARIPLQEAFSKGGGFENIELSELRAITIEDYMEAVRIVRPSVSAKGVDAIRAWGDAHATAM</sequence>
<keyword evidence="6" id="KW-1185">Reference proteome</keyword>
<organism evidence="5 6">
    <name type="scientific">Cymbomonas tetramitiformis</name>
    <dbReference type="NCBI Taxonomy" id="36881"/>
    <lineage>
        <taxon>Eukaryota</taxon>
        <taxon>Viridiplantae</taxon>
        <taxon>Chlorophyta</taxon>
        <taxon>Pyramimonadophyceae</taxon>
        <taxon>Pyramimonadales</taxon>
        <taxon>Pyramimonadaceae</taxon>
        <taxon>Cymbomonas</taxon>
    </lineage>
</organism>
<evidence type="ECO:0000256" key="1">
    <source>
        <dbReference type="ARBA" id="ARBA00006914"/>
    </source>
</evidence>
<gene>
    <name evidence="5" type="ORF">CYMTET_54872</name>
</gene>
<dbReference type="FunFam" id="1.10.8.60:FF:000022">
    <property type="entry name" value="Fidgetin like 1"/>
    <property type="match status" value="1"/>
</dbReference>
<dbReference type="PANTHER" id="PTHR23074:SF17">
    <property type="entry name" value="FIDGETIN-LIKE PROTEIN 1"/>
    <property type="match status" value="1"/>
</dbReference>
<dbReference type="InterPro" id="IPR041569">
    <property type="entry name" value="AAA_lid_3"/>
</dbReference>
<evidence type="ECO:0000259" key="4">
    <source>
        <dbReference type="Pfam" id="PF17862"/>
    </source>
</evidence>
<dbReference type="SUPFAM" id="SSF52540">
    <property type="entry name" value="P-loop containing nucleoside triphosphate hydrolases"/>
    <property type="match status" value="1"/>
</dbReference>
<protein>
    <recommendedName>
        <fullName evidence="4">AAA ATPase AAA+ lid domain-containing protein</fullName>
    </recommendedName>
</protein>
<feature type="non-terminal residue" evidence="5">
    <location>
        <position position="1"/>
    </location>
</feature>
<feature type="domain" description="AAA ATPase AAA+ lid" evidence="4">
    <location>
        <begin position="64"/>
        <end position="92"/>
    </location>
</feature>
<dbReference type="Proteomes" id="UP001190700">
    <property type="component" value="Unassembled WGS sequence"/>
</dbReference>
<dbReference type="GO" id="GO:0005524">
    <property type="term" value="F:ATP binding"/>
    <property type="evidence" value="ECO:0007669"/>
    <property type="project" value="UniProtKB-KW"/>
</dbReference>
<dbReference type="InterPro" id="IPR050304">
    <property type="entry name" value="MT-severing_AAA_ATPase"/>
</dbReference>
<accession>A0AAE0BE17</accession>
<dbReference type="Pfam" id="PF17862">
    <property type="entry name" value="AAA_lid_3"/>
    <property type="match status" value="1"/>
</dbReference>
<keyword evidence="3" id="KW-0067">ATP-binding</keyword>
<keyword evidence="2" id="KW-0547">Nucleotide-binding</keyword>
<evidence type="ECO:0000313" key="6">
    <source>
        <dbReference type="Proteomes" id="UP001190700"/>
    </source>
</evidence>
<dbReference type="Gene3D" id="1.10.8.60">
    <property type="match status" value="1"/>
</dbReference>
<dbReference type="EMBL" id="LGRX02035428">
    <property type="protein sequence ID" value="KAK3234896.1"/>
    <property type="molecule type" value="Genomic_DNA"/>
</dbReference>
<dbReference type="InterPro" id="IPR027417">
    <property type="entry name" value="P-loop_NTPase"/>
</dbReference>
<dbReference type="PANTHER" id="PTHR23074">
    <property type="entry name" value="AAA DOMAIN-CONTAINING"/>
    <property type="match status" value="1"/>
</dbReference>